<evidence type="ECO:0000256" key="1">
    <source>
        <dbReference type="SAM" id="MobiDB-lite"/>
    </source>
</evidence>
<keyword evidence="4" id="KW-1185">Reference proteome</keyword>
<dbReference type="EMBL" id="KV875098">
    <property type="protein sequence ID" value="OIW28885.1"/>
    <property type="molecule type" value="Genomic_DNA"/>
</dbReference>
<feature type="chain" id="PRO_5012250222" evidence="2">
    <location>
        <begin position="21"/>
        <end position="620"/>
    </location>
</feature>
<protein>
    <submittedName>
        <fullName evidence="3">Uncharacterized protein</fullName>
    </submittedName>
</protein>
<dbReference type="OrthoDB" id="10610839at2759"/>
<sequence length="620" mass="67487">MHLSKPVLAVLSALSWNVSARYISTGMLSIFDPPQPTWGPRAVQERGEHLNRMILPEGCEPATPCDQYAQPDPEGITPAGIPDGMKITCTPKVLKCTGPKWETPDNKAILFPWQPDMIANVIHKAGPWSASYLTQPEASDRPHPNAAREDLMTRRDETPETLAVDGSTYTRQTLVASKRGLDQETIVIFGDITTTLQPKPTAQMGKRDIDQETVLIFGDITTTLQPRPTPHMDKRDLDQETVVIFGTITTTMNPKPTPHIGKRDLDQETVVIFGTITTTMNPKPTPHMGKRDIDQETVVIFGDITTTLQPRPTPQLGSRDEDQETVVVFGDITTTLNPKPSPQQENFVIEATYVTNDKKALIIPTSGPQRIIVEMTTVTHNKKSPIIPTHGPQHLRAGDGDQALPDGVIQEEDFVIPTDMTLMSPNPNAGRVDPTALGQSAETATTMQRVVRRRQLVPNTTPGMDSSPDADSSPDTTDSPTIEADLSNQRFPPLRCHEWVDRDTAEATAVCAFGSSLNDRAKAKHLLPKGTEKGFAAVGRHAEYVCHPPQDSGVLAGTVECRGRWCGQGCDSVEKQKRGEGKGEYKFVFAAADAGDGFAGFWCPAGMGLEDGGCVRAGGK</sequence>
<reference evidence="3 4" key="1">
    <citation type="submission" date="2016-10" db="EMBL/GenBank/DDBJ databases">
        <title>Draft genome sequence of Coniochaeta ligniaria NRRL30616, a lignocellulolytic fungus for bioabatement of inhibitors in plant biomass hydrolysates.</title>
        <authorList>
            <consortium name="DOE Joint Genome Institute"/>
            <person name="Jimenez D.J."/>
            <person name="Hector R.E."/>
            <person name="Riley R."/>
            <person name="Sun H."/>
            <person name="Grigoriev I.V."/>
            <person name="Van Elsas J.D."/>
            <person name="Nichols N.N."/>
        </authorList>
    </citation>
    <scope>NUCLEOTIDE SEQUENCE [LARGE SCALE GENOMIC DNA]</scope>
    <source>
        <strain evidence="3 4">NRRL 30616</strain>
    </source>
</reference>
<dbReference type="InParanoid" id="A0A1J7INC7"/>
<evidence type="ECO:0000313" key="3">
    <source>
        <dbReference type="EMBL" id="OIW28885.1"/>
    </source>
</evidence>
<evidence type="ECO:0000256" key="2">
    <source>
        <dbReference type="SAM" id="SignalP"/>
    </source>
</evidence>
<organism evidence="3 4">
    <name type="scientific">Coniochaeta ligniaria NRRL 30616</name>
    <dbReference type="NCBI Taxonomy" id="1408157"/>
    <lineage>
        <taxon>Eukaryota</taxon>
        <taxon>Fungi</taxon>
        <taxon>Dikarya</taxon>
        <taxon>Ascomycota</taxon>
        <taxon>Pezizomycotina</taxon>
        <taxon>Sordariomycetes</taxon>
        <taxon>Sordariomycetidae</taxon>
        <taxon>Coniochaetales</taxon>
        <taxon>Coniochaetaceae</taxon>
        <taxon>Coniochaeta</taxon>
    </lineage>
</organism>
<gene>
    <name evidence="3" type="ORF">CONLIGDRAFT_396513</name>
</gene>
<feature type="region of interest" description="Disordered" evidence="1">
    <location>
        <begin position="452"/>
        <end position="488"/>
    </location>
</feature>
<dbReference type="AlphaFoldDB" id="A0A1J7INC7"/>
<dbReference type="Proteomes" id="UP000182658">
    <property type="component" value="Unassembled WGS sequence"/>
</dbReference>
<accession>A0A1J7INC7</accession>
<name>A0A1J7INC7_9PEZI</name>
<keyword evidence="2" id="KW-0732">Signal</keyword>
<feature type="region of interest" description="Disordered" evidence="1">
    <location>
        <begin position="133"/>
        <end position="157"/>
    </location>
</feature>
<feature type="compositionally biased region" description="Basic and acidic residues" evidence="1">
    <location>
        <begin position="138"/>
        <end position="157"/>
    </location>
</feature>
<evidence type="ECO:0000313" key="4">
    <source>
        <dbReference type="Proteomes" id="UP000182658"/>
    </source>
</evidence>
<feature type="compositionally biased region" description="Low complexity" evidence="1">
    <location>
        <begin position="465"/>
        <end position="481"/>
    </location>
</feature>
<proteinExistence type="predicted"/>
<feature type="signal peptide" evidence="2">
    <location>
        <begin position="1"/>
        <end position="20"/>
    </location>
</feature>